<gene>
    <name evidence="1" type="ORF">RM423_08370</name>
</gene>
<proteinExistence type="predicted"/>
<accession>A0ABU2JAB3</accession>
<keyword evidence="2" id="KW-1185">Reference proteome</keyword>
<sequence>MFSEGADSKWLLKGGTGMLARLPSTRTTLDIDLYRDGFTLDQAIADLRRLADTDLGSFEAFIGPRNKGSLNVDLAVGAGLTAPVVCATMQTYHERPSSREKDLVDLVVLAVTQNVDGTALGIAISTEARRRLMEPFDHFAVPSDWGRRYAKLAKPVPYCAAYSTVDLARDLVTRFIDPSLDGGAAGKTWTPETRSWSDSERAAAPGFEVPARRCLRRDEAS</sequence>
<evidence type="ECO:0000313" key="1">
    <source>
        <dbReference type="EMBL" id="MDT0261409.1"/>
    </source>
</evidence>
<dbReference type="RefSeq" id="WP_311422565.1">
    <property type="nucleotide sequence ID" value="NZ_JAVREH010000007.1"/>
</dbReference>
<dbReference type="EMBL" id="JAVREH010000007">
    <property type="protein sequence ID" value="MDT0261409.1"/>
    <property type="molecule type" value="Genomic_DNA"/>
</dbReference>
<comment type="caution">
    <text evidence="1">The sequence shown here is derived from an EMBL/GenBank/DDBJ whole genome shotgun (WGS) entry which is preliminary data.</text>
</comment>
<name>A0ABU2JAB3_9ACTN</name>
<reference evidence="2" key="1">
    <citation type="submission" date="2023-07" db="EMBL/GenBank/DDBJ databases">
        <title>30 novel species of actinomycetes from the DSMZ collection.</title>
        <authorList>
            <person name="Nouioui I."/>
        </authorList>
    </citation>
    <scope>NUCLEOTIDE SEQUENCE [LARGE SCALE GENOMIC DNA]</scope>
    <source>
        <strain evidence="2">DSM 44399</strain>
    </source>
</reference>
<evidence type="ECO:0008006" key="3">
    <source>
        <dbReference type="Google" id="ProtNLM"/>
    </source>
</evidence>
<dbReference type="Proteomes" id="UP001183176">
    <property type="component" value="Unassembled WGS sequence"/>
</dbReference>
<protein>
    <recommendedName>
        <fullName evidence="3">Nucleotidyl transferase AbiEii/AbiGii toxin family protein</fullName>
    </recommendedName>
</protein>
<organism evidence="1 2">
    <name type="scientific">Jatrophihabitans lederbergiae</name>
    <dbReference type="NCBI Taxonomy" id="3075547"/>
    <lineage>
        <taxon>Bacteria</taxon>
        <taxon>Bacillati</taxon>
        <taxon>Actinomycetota</taxon>
        <taxon>Actinomycetes</taxon>
        <taxon>Jatrophihabitantales</taxon>
        <taxon>Jatrophihabitantaceae</taxon>
        <taxon>Jatrophihabitans</taxon>
    </lineage>
</organism>
<evidence type="ECO:0000313" key="2">
    <source>
        <dbReference type="Proteomes" id="UP001183176"/>
    </source>
</evidence>